<evidence type="ECO:0000313" key="3">
    <source>
        <dbReference type="EMBL" id="MDK2122921.1"/>
    </source>
</evidence>
<dbReference type="InterPro" id="IPR002347">
    <property type="entry name" value="SDR_fam"/>
</dbReference>
<organism evidence="3 4">
    <name type="scientific">Parachitinimonas caeni</name>
    <dbReference type="NCBI Taxonomy" id="3031301"/>
    <lineage>
        <taxon>Bacteria</taxon>
        <taxon>Pseudomonadati</taxon>
        <taxon>Pseudomonadota</taxon>
        <taxon>Betaproteobacteria</taxon>
        <taxon>Neisseriales</taxon>
        <taxon>Chitinibacteraceae</taxon>
        <taxon>Parachitinimonas</taxon>
    </lineage>
</organism>
<dbReference type="NCBIfam" id="NF005489">
    <property type="entry name" value="PRK07102.1"/>
    <property type="match status" value="1"/>
</dbReference>
<sequence length="247" mass="26097">MKKILIVGANSAIAAAAARQWVGQGVSLVLAGRNPDRLSALAADLHVRGGSAVKIVEAIYDATDRTAHAALVEGAWNALQGLDGVLIAHGSLPDQKACEASVAQTLMELETNALSVIAVASLLANRFEAQGRGVIAVIGSVAGDRGRQSNYVYGAAKGMVGLFLQGLRNRLSRKGVRVVTIKPGFVDTPMTASFKKGALWASADQVASGIVRAMERADGEVYLPGFWRLIMLIIRHIPEAVFKRMSL</sequence>
<dbReference type="RefSeq" id="WP_284099208.1">
    <property type="nucleotide sequence ID" value="NZ_JARRAF010000002.1"/>
</dbReference>
<dbReference type="InterPro" id="IPR036291">
    <property type="entry name" value="NAD(P)-bd_dom_sf"/>
</dbReference>
<dbReference type="Proteomes" id="UP001172778">
    <property type="component" value="Unassembled WGS sequence"/>
</dbReference>
<evidence type="ECO:0000256" key="2">
    <source>
        <dbReference type="ARBA" id="ARBA00023002"/>
    </source>
</evidence>
<proteinExistence type="inferred from homology"/>
<gene>
    <name evidence="3" type="ORF">PZA18_02520</name>
</gene>
<comment type="caution">
    <text evidence="3">The sequence shown here is derived from an EMBL/GenBank/DDBJ whole genome shotgun (WGS) entry which is preliminary data.</text>
</comment>
<dbReference type="Pfam" id="PF00106">
    <property type="entry name" value="adh_short"/>
    <property type="match status" value="1"/>
</dbReference>
<accession>A0ABT7DS79</accession>
<comment type="similarity">
    <text evidence="1">Belongs to the short-chain dehydrogenases/reductases (SDR) family.</text>
</comment>
<dbReference type="PANTHER" id="PTHR44196">
    <property type="entry name" value="DEHYDROGENASE/REDUCTASE SDR FAMILY MEMBER 7B"/>
    <property type="match status" value="1"/>
</dbReference>
<dbReference type="PANTHER" id="PTHR44196:SF3">
    <property type="entry name" value="SHORT CHAIN DEHYDROGENASE FAMILY PROTEIN"/>
    <property type="match status" value="1"/>
</dbReference>
<evidence type="ECO:0000256" key="1">
    <source>
        <dbReference type="ARBA" id="ARBA00006484"/>
    </source>
</evidence>
<reference evidence="3" key="1">
    <citation type="submission" date="2023-03" db="EMBL/GenBank/DDBJ databases">
        <title>Chitinimonas shenzhenensis gen. nov., sp. nov., a novel member of family Burkholderiaceae isolated from activated sludge collected in Shen Zhen, China.</title>
        <authorList>
            <person name="Wang X."/>
        </authorList>
    </citation>
    <scope>NUCLEOTIDE SEQUENCE</scope>
    <source>
        <strain evidence="3">DQS-5</strain>
    </source>
</reference>
<keyword evidence="2" id="KW-0560">Oxidoreductase</keyword>
<name>A0ABT7DS79_9NEIS</name>
<evidence type="ECO:0000313" key="4">
    <source>
        <dbReference type="Proteomes" id="UP001172778"/>
    </source>
</evidence>
<dbReference type="EMBL" id="JARRAF010000002">
    <property type="protein sequence ID" value="MDK2122921.1"/>
    <property type="molecule type" value="Genomic_DNA"/>
</dbReference>
<dbReference type="SUPFAM" id="SSF51735">
    <property type="entry name" value="NAD(P)-binding Rossmann-fold domains"/>
    <property type="match status" value="1"/>
</dbReference>
<dbReference type="PRINTS" id="PR00081">
    <property type="entry name" value="GDHRDH"/>
</dbReference>
<keyword evidence="4" id="KW-1185">Reference proteome</keyword>
<dbReference type="Gene3D" id="3.40.50.720">
    <property type="entry name" value="NAD(P)-binding Rossmann-like Domain"/>
    <property type="match status" value="1"/>
</dbReference>
<protein>
    <submittedName>
        <fullName evidence="3">SDR family oxidoreductase</fullName>
    </submittedName>
</protein>